<dbReference type="PANTHER" id="PTHR30136:SF35">
    <property type="entry name" value="HTH-TYPE TRANSCRIPTIONAL REGULATOR RV1719"/>
    <property type="match status" value="1"/>
</dbReference>
<dbReference type="GO" id="GO:0003677">
    <property type="term" value="F:DNA binding"/>
    <property type="evidence" value="ECO:0007669"/>
    <property type="project" value="UniProtKB-KW"/>
</dbReference>
<dbReference type="InterPro" id="IPR036388">
    <property type="entry name" value="WH-like_DNA-bd_sf"/>
</dbReference>
<evidence type="ECO:0000259" key="5">
    <source>
        <dbReference type="PROSITE" id="PS51078"/>
    </source>
</evidence>
<dbReference type="Gene3D" id="1.10.10.10">
    <property type="entry name" value="Winged helix-like DNA-binding domain superfamily/Winged helix DNA-binding domain"/>
    <property type="match status" value="1"/>
</dbReference>
<evidence type="ECO:0000256" key="2">
    <source>
        <dbReference type="ARBA" id="ARBA00023125"/>
    </source>
</evidence>
<dbReference type="Pfam" id="PF09339">
    <property type="entry name" value="HTH_IclR"/>
    <property type="match status" value="1"/>
</dbReference>
<comment type="caution">
    <text evidence="6">The sequence shown here is derived from an EMBL/GenBank/DDBJ whole genome shotgun (WGS) entry which is preliminary data.</text>
</comment>
<evidence type="ECO:0000259" key="4">
    <source>
        <dbReference type="PROSITE" id="PS51077"/>
    </source>
</evidence>
<dbReference type="InterPro" id="IPR036390">
    <property type="entry name" value="WH_DNA-bd_sf"/>
</dbReference>
<dbReference type="EMBL" id="JBHSWU010000001">
    <property type="protein sequence ID" value="MFC6722914.1"/>
    <property type="molecule type" value="Genomic_DNA"/>
</dbReference>
<dbReference type="SUPFAM" id="SSF55781">
    <property type="entry name" value="GAF domain-like"/>
    <property type="match status" value="1"/>
</dbReference>
<gene>
    <name evidence="6" type="ORF">ACFQE1_00565</name>
</gene>
<evidence type="ECO:0000313" key="6">
    <source>
        <dbReference type="EMBL" id="MFC6722914.1"/>
    </source>
</evidence>
<dbReference type="InterPro" id="IPR050707">
    <property type="entry name" value="HTH_MetabolicPath_Reg"/>
</dbReference>
<protein>
    <submittedName>
        <fullName evidence="6">IclR family transcriptional regulator</fullName>
    </submittedName>
</protein>
<evidence type="ECO:0000256" key="3">
    <source>
        <dbReference type="ARBA" id="ARBA00023163"/>
    </source>
</evidence>
<evidence type="ECO:0000313" key="7">
    <source>
        <dbReference type="Proteomes" id="UP001596328"/>
    </source>
</evidence>
<evidence type="ECO:0000256" key="1">
    <source>
        <dbReference type="ARBA" id="ARBA00023015"/>
    </source>
</evidence>
<feature type="domain" description="HTH iclR-type" evidence="4">
    <location>
        <begin position="8"/>
        <end position="70"/>
    </location>
</feature>
<accession>A0ABD5RUK2</accession>
<name>A0ABD5RUK2_9EURY</name>
<dbReference type="GO" id="GO:0006355">
    <property type="term" value="P:regulation of DNA-templated transcription"/>
    <property type="evidence" value="ECO:0007669"/>
    <property type="project" value="UniProtKB-ARBA"/>
</dbReference>
<dbReference type="PROSITE" id="PS51078">
    <property type="entry name" value="ICLR_ED"/>
    <property type="match status" value="1"/>
</dbReference>
<dbReference type="Gene3D" id="3.30.450.40">
    <property type="match status" value="1"/>
</dbReference>
<dbReference type="Pfam" id="PF01614">
    <property type="entry name" value="IclR_C"/>
    <property type="match status" value="1"/>
</dbReference>
<dbReference type="PROSITE" id="PS51077">
    <property type="entry name" value="HTH_ICLR"/>
    <property type="match status" value="1"/>
</dbReference>
<dbReference type="InterPro" id="IPR029016">
    <property type="entry name" value="GAF-like_dom_sf"/>
</dbReference>
<dbReference type="Proteomes" id="UP001596328">
    <property type="component" value="Unassembled WGS sequence"/>
</dbReference>
<dbReference type="SMART" id="SM00346">
    <property type="entry name" value="HTH_ICLR"/>
    <property type="match status" value="1"/>
</dbReference>
<keyword evidence="2" id="KW-0238">DNA-binding</keyword>
<dbReference type="PANTHER" id="PTHR30136">
    <property type="entry name" value="HELIX-TURN-HELIX TRANSCRIPTIONAL REGULATOR, ICLR FAMILY"/>
    <property type="match status" value="1"/>
</dbReference>
<feature type="domain" description="IclR-ED" evidence="5">
    <location>
        <begin position="71"/>
        <end position="254"/>
    </location>
</feature>
<dbReference type="SUPFAM" id="SSF46785">
    <property type="entry name" value="Winged helix' DNA-binding domain"/>
    <property type="match status" value="1"/>
</dbReference>
<reference evidence="6 7" key="1">
    <citation type="journal article" date="2019" name="Int. J. Syst. Evol. Microbiol.">
        <title>The Global Catalogue of Microorganisms (GCM) 10K type strain sequencing project: providing services to taxonomists for standard genome sequencing and annotation.</title>
        <authorList>
            <consortium name="The Broad Institute Genomics Platform"/>
            <consortium name="The Broad Institute Genome Sequencing Center for Infectious Disease"/>
            <person name="Wu L."/>
            <person name="Ma J."/>
        </authorList>
    </citation>
    <scope>NUCLEOTIDE SEQUENCE [LARGE SCALE GENOMIC DNA]</scope>
    <source>
        <strain evidence="6 7">NBRC 111368</strain>
    </source>
</reference>
<sequence>MTNSDGPGRTIKTAIRVFELVNLIQGTEEATFKQLSNEIDMAESTLHDYLSTLVHIGYLTREDGEYKLSLQFLDHGIAARESFSIYPKSRPILEKLAQESGAAVWLMVEENGKAVYLAQALGEDSIETHERIGKHEYMHCLASGKVMLAFSTSEHVEEVVDRHGLPQKTPESISSLETLREELSEIRDHGYAVNHNEAAKGTSAIAAPIVVDDQVVGAVAISAPVTRVENEEYRDKLIELVLTGSNEIELKLTYE</sequence>
<dbReference type="InterPro" id="IPR005471">
    <property type="entry name" value="Tscrpt_reg_IclR_N"/>
</dbReference>
<dbReference type="InterPro" id="IPR014757">
    <property type="entry name" value="Tscrpt_reg_IclR_C"/>
</dbReference>
<keyword evidence="1" id="KW-0805">Transcription regulation</keyword>
<keyword evidence="7" id="KW-1185">Reference proteome</keyword>
<keyword evidence="3" id="KW-0804">Transcription</keyword>
<dbReference type="AlphaFoldDB" id="A0ABD5RUK2"/>
<organism evidence="6 7">
    <name type="scientific">Halobium palmae</name>
    <dbReference type="NCBI Taxonomy" id="1776492"/>
    <lineage>
        <taxon>Archaea</taxon>
        <taxon>Methanobacteriati</taxon>
        <taxon>Methanobacteriota</taxon>
        <taxon>Stenosarchaea group</taxon>
        <taxon>Halobacteria</taxon>
        <taxon>Halobacteriales</taxon>
        <taxon>Haloferacaceae</taxon>
        <taxon>Halobium</taxon>
    </lineage>
</organism>
<proteinExistence type="predicted"/>